<sequence length="158" mass="17782">MTETSPCSLYTRFSIPEAKLGSTGQLVRGTQARIVSLTTEIYTLSLLHDALPISYIQADAYFLGPTDKILSILLGTNTFNPTVDCLTRKKCPWHQRYLIITIKPKYLRVSFVIGSLGFDAMMIVFYLKEQTIDKDSCFRLVSPHHLALALKLTLKVPL</sequence>
<protein>
    <submittedName>
        <fullName evidence="2">Uncharacterized protein</fullName>
    </submittedName>
</protein>
<keyword evidence="1" id="KW-0472">Membrane</keyword>
<proteinExistence type="predicted"/>
<organism evidence="2">
    <name type="scientific">Cacopsylla melanoneura</name>
    <dbReference type="NCBI Taxonomy" id="428564"/>
    <lineage>
        <taxon>Eukaryota</taxon>
        <taxon>Metazoa</taxon>
        <taxon>Ecdysozoa</taxon>
        <taxon>Arthropoda</taxon>
        <taxon>Hexapoda</taxon>
        <taxon>Insecta</taxon>
        <taxon>Pterygota</taxon>
        <taxon>Neoptera</taxon>
        <taxon>Paraneoptera</taxon>
        <taxon>Hemiptera</taxon>
        <taxon>Sternorrhyncha</taxon>
        <taxon>Psylloidea</taxon>
        <taxon>Psyllidae</taxon>
        <taxon>Psyllinae</taxon>
        <taxon>Cacopsylla</taxon>
    </lineage>
</organism>
<dbReference type="AlphaFoldDB" id="A0A8D9F706"/>
<feature type="transmembrane region" description="Helical" evidence="1">
    <location>
        <begin position="106"/>
        <end position="127"/>
    </location>
</feature>
<keyword evidence="1" id="KW-1133">Transmembrane helix</keyword>
<dbReference type="EMBL" id="HBUF01606196">
    <property type="protein sequence ID" value="CAG6777614.1"/>
    <property type="molecule type" value="Transcribed_RNA"/>
</dbReference>
<name>A0A8D9F706_9HEMI</name>
<keyword evidence="1" id="KW-0812">Transmembrane</keyword>
<accession>A0A8D9F706</accession>
<dbReference type="EMBL" id="HBUF01606197">
    <property type="protein sequence ID" value="CAG6777615.1"/>
    <property type="molecule type" value="Transcribed_RNA"/>
</dbReference>
<evidence type="ECO:0000313" key="2">
    <source>
        <dbReference type="EMBL" id="CAG6777615.1"/>
    </source>
</evidence>
<evidence type="ECO:0000256" key="1">
    <source>
        <dbReference type="SAM" id="Phobius"/>
    </source>
</evidence>
<reference evidence="2" key="1">
    <citation type="submission" date="2021-05" db="EMBL/GenBank/DDBJ databases">
        <authorList>
            <person name="Alioto T."/>
            <person name="Alioto T."/>
            <person name="Gomez Garrido J."/>
        </authorList>
    </citation>
    <scope>NUCLEOTIDE SEQUENCE</scope>
</reference>